<gene>
    <name evidence="2" type="ORF">AS888_00075</name>
</gene>
<organism evidence="2 3">
    <name type="scientific">Peribacillus simplex</name>
    <dbReference type="NCBI Taxonomy" id="1478"/>
    <lineage>
        <taxon>Bacteria</taxon>
        <taxon>Bacillati</taxon>
        <taxon>Bacillota</taxon>
        <taxon>Bacilli</taxon>
        <taxon>Bacillales</taxon>
        <taxon>Bacillaceae</taxon>
        <taxon>Peribacillus</taxon>
    </lineage>
</organism>
<reference evidence="2 3" key="1">
    <citation type="submission" date="2015-11" db="EMBL/GenBank/DDBJ databases">
        <title>Genome Sequence of Bacillus simplex strain VanAntwerpen2.</title>
        <authorList>
            <person name="Couger M.B."/>
        </authorList>
    </citation>
    <scope>NUCLEOTIDE SEQUENCE [LARGE SCALE GENOMIC DNA]</scope>
    <source>
        <strain evidence="2 3">VanAntwerpen02</strain>
    </source>
</reference>
<dbReference type="AlphaFoldDB" id="A0A109MZI2"/>
<accession>A0A109MZI2</accession>
<evidence type="ECO:0000256" key="1">
    <source>
        <dbReference type="SAM" id="SignalP"/>
    </source>
</evidence>
<feature type="chain" id="PRO_5039690587" description="Lipoprotein" evidence="1">
    <location>
        <begin position="22"/>
        <end position="532"/>
    </location>
</feature>
<dbReference type="PROSITE" id="PS51257">
    <property type="entry name" value="PROKAR_LIPOPROTEIN"/>
    <property type="match status" value="1"/>
</dbReference>
<evidence type="ECO:0008006" key="4">
    <source>
        <dbReference type="Google" id="ProtNLM"/>
    </source>
</evidence>
<dbReference type="Proteomes" id="UP000064189">
    <property type="component" value="Unassembled WGS sequence"/>
</dbReference>
<feature type="signal peptide" evidence="1">
    <location>
        <begin position="1"/>
        <end position="21"/>
    </location>
</feature>
<keyword evidence="1" id="KW-0732">Signal</keyword>
<evidence type="ECO:0000313" key="2">
    <source>
        <dbReference type="EMBL" id="KWW20725.1"/>
    </source>
</evidence>
<dbReference type="EMBL" id="LNNH01000013">
    <property type="protein sequence ID" value="KWW20725.1"/>
    <property type="molecule type" value="Genomic_DNA"/>
</dbReference>
<proteinExistence type="predicted"/>
<keyword evidence="3" id="KW-1185">Reference proteome</keyword>
<dbReference type="RefSeq" id="WP_061141859.1">
    <property type="nucleotide sequence ID" value="NZ_LNNH01000013.1"/>
</dbReference>
<name>A0A109MZI2_9BACI</name>
<evidence type="ECO:0000313" key="3">
    <source>
        <dbReference type="Proteomes" id="UP000064189"/>
    </source>
</evidence>
<comment type="caution">
    <text evidence="2">The sequence shown here is derived from an EMBL/GenBank/DDBJ whole genome shotgun (WGS) entry which is preliminary data.</text>
</comment>
<protein>
    <recommendedName>
        <fullName evidence="4">Lipoprotein</fullName>
    </recommendedName>
</protein>
<sequence>MKRSSLSIIISLFLISMSITGCINSENTSKKVYSKDLSSPLKEHYVVTSKYSGFSESDSDIYSNRWVSEIYNLFNWEIPEKNKLQGYYNNVNRKSLLTKAMDTEDNTIRDYIKFNSNLGVNYSKDEKDDLVDMLYKYTVKDDYLIRIETKKYLDIPVEGDEYKSFETKIISNLNNTENIMEKIDYYYVLMLLDKEHPLLKRKVIKNLTINIQNRSLTPVDINRLYKEKKLKEQFDIKFTPYFSQKDLQDVITRYTQLNSEMSIQTLYNLLYISKSIINKDELDSLHKFFDGTKLENGWTRPDQILNVYSTYQGLVVAVRKNEFKNINSDKVNTYLEKSLNNIKNKNIYQYNDYLKIKYILQSFILTKNNEGISNVKEIISKSLKTVQNKKITKNNVGEAIVLIELADILDINKSVVTEEFINQTQKNIVSDTSNLLIQYYNLSKLSRYSKFSINSEKLSKFQNKDGTFSEPGLLDSEATRLAIEIYGNIDKTVPKNKQLIDYYMARDKKLKEKNDLSLLGQNYEILNLLQKE</sequence>